<proteinExistence type="inferred from homology"/>
<dbReference type="EMBL" id="JAIKTS010000003">
    <property type="protein sequence ID" value="MCL7715073.1"/>
    <property type="molecule type" value="Genomic_DNA"/>
</dbReference>
<evidence type="ECO:0000256" key="1">
    <source>
        <dbReference type="ARBA" id="ARBA00008791"/>
    </source>
</evidence>
<gene>
    <name evidence="3" type="ORF">K5L01_10485</name>
</gene>
<feature type="domain" description="UspA" evidence="2">
    <location>
        <begin position="1"/>
        <end position="141"/>
    </location>
</feature>
<reference evidence="3 4" key="1">
    <citation type="submission" date="2021-08" db="EMBL/GenBank/DDBJ databases">
        <title>Novel members of of the genus Stenotrophomonas from differernt environment.</title>
        <authorList>
            <person name="Deng Y."/>
        </authorList>
    </citation>
    <scope>NUCLEOTIDE SEQUENCE [LARGE SCALE GENOMIC DNA]</scope>
    <source>
        <strain evidence="3 4">CPCC 101365</strain>
    </source>
</reference>
<dbReference type="Pfam" id="PF00582">
    <property type="entry name" value="Usp"/>
    <property type="match status" value="1"/>
</dbReference>
<dbReference type="Proteomes" id="UP001431235">
    <property type="component" value="Unassembled WGS sequence"/>
</dbReference>
<dbReference type="InterPro" id="IPR014729">
    <property type="entry name" value="Rossmann-like_a/b/a_fold"/>
</dbReference>
<protein>
    <submittedName>
        <fullName evidence="3">Universal stress protein</fullName>
    </submittedName>
</protein>
<evidence type="ECO:0000259" key="2">
    <source>
        <dbReference type="Pfam" id="PF00582"/>
    </source>
</evidence>
<name>A0ABT0SI98_9GAMM</name>
<dbReference type="RefSeq" id="WP_250064351.1">
    <property type="nucleotide sequence ID" value="NZ_JAIKTS010000003.1"/>
</dbReference>
<keyword evidence="4" id="KW-1185">Reference proteome</keyword>
<comment type="similarity">
    <text evidence="1">Belongs to the universal stress protein A family.</text>
</comment>
<dbReference type="InterPro" id="IPR006015">
    <property type="entry name" value="Universal_stress_UspA"/>
</dbReference>
<comment type="caution">
    <text evidence="3">The sequence shown here is derived from an EMBL/GenBank/DDBJ whole genome shotgun (WGS) entry which is preliminary data.</text>
</comment>
<dbReference type="CDD" id="cd00293">
    <property type="entry name" value="USP-like"/>
    <property type="match status" value="1"/>
</dbReference>
<organism evidence="3 4">
    <name type="scientific">Stenotrophomonas mori</name>
    <dbReference type="NCBI Taxonomy" id="2871096"/>
    <lineage>
        <taxon>Bacteria</taxon>
        <taxon>Pseudomonadati</taxon>
        <taxon>Pseudomonadota</taxon>
        <taxon>Gammaproteobacteria</taxon>
        <taxon>Lysobacterales</taxon>
        <taxon>Lysobacteraceae</taxon>
        <taxon>Stenotrophomonas</taxon>
    </lineage>
</organism>
<dbReference type="Gene3D" id="3.40.50.620">
    <property type="entry name" value="HUPs"/>
    <property type="match status" value="1"/>
</dbReference>
<dbReference type="PRINTS" id="PR01438">
    <property type="entry name" value="UNVRSLSTRESS"/>
</dbReference>
<evidence type="ECO:0000313" key="3">
    <source>
        <dbReference type="EMBL" id="MCL7715073.1"/>
    </source>
</evidence>
<evidence type="ECO:0000313" key="4">
    <source>
        <dbReference type="Proteomes" id="UP001431235"/>
    </source>
</evidence>
<accession>A0ABT0SI98</accession>
<dbReference type="InterPro" id="IPR006016">
    <property type="entry name" value="UspA"/>
</dbReference>
<sequence length="148" mass="16083">MFTTLLVALDGGPQHERVLDLAAALAGPRSRLHLLCVLDPEYALADDAGADDRRTYPQAARQRSRAEAVLADALADLRERGVDAVARLPAGDPGEVISEQARQLGCDLIVIGHRHLSRLQRLFEPSVGRWTIDHAPCPVLVETRAPRG</sequence>
<dbReference type="PANTHER" id="PTHR31964">
    <property type="entry name" value="ADENINE NUCLEOTIDE ALPHA HYDROLASES-LIKE SUPERFAMILY PROTEIN"/>
    <property type="match status" value="1"/>
</dbReference>
<dbReference type="SUPFAM" id="SSF52402">
    <property type="entry name" value="Adenine nucleotide alpha hydrolases-like"/>
    <property type="match status" value="1"/>
</dbReference>
<dbReference type="PANTHER" id="PTHR31964:SF113">
    <property type="entry name" value="USPA DOMAIN-CONTAINING PROTEIN"/>
    <property type="match status" value="1"/>
</dbReference>